<dbReference type="Proteomes" id="UP000235371">
    <property type="component" value="Unassembled WGS sequence"/>
</dbReference>
<dbReference type="EMBL" id="KZ613912">
    <property type="protein sequence ID" value="PMD51488.1"/>
    <property type="molecule type" value="Genomic_DNA"/>
</dbReference>
<dbReference type="OrthoDB" id="2157530at2759"/>
<feature type="region of interest" description="Disordered" evidence="1">
    <location>
        <begin position="1"/>
        <end position="39"/>
    </location>
</feature>
<evidence type="ECO:0000256" key="1">
    <source>
        <dbReference type="SAM" id="MobiDB-lite"/>
    </source>
</evidence>
<evidence type="ECO:0000313" key="4">
    <source>
        <dbReference type="Proteomes" id="UP000235371"/>
    </source>
</evidence>
<organism evidence="3 4">
    <name type="scientific">Hyaloscypha bicolor E</name>
    <dbReference type="NCBI Taxonomy" id="1095630"/>
    <lineage>
        <taxon>Eukaryota</taxon>
        <taxon>Fungi</taxon>
        <taxon>Dikarya</taxon>
        <taxon>Ascomycota</taxon>
        <taxon>Pezizomycotina</taxon>
        <taxon>Leotiomycetes</taxon>
        <taxon>Helotiales</taxon>
        <taxon>Hyaloscyphaceae</taxon>
        <taxon>Hyaloscypha</taxon>
        <taxon>Hyaloscypha bicolor</taxon>
    </lineage>
</organism>
<evidence type="ECO:0000259" key="2">
    <source>
        <dbReference type="Pfam" id="PF06985"/>
    </source>
</evidence>
<accession>A0A2J6SL39</accession>
<protein>
    <submittedName>
        <fullName evidence="3">HET-domain-containing protein</fullName>
    </submittedName>
</protein>
<dbReference type="AlphaFoldDB" id="A0A2J6SL39"/>
<name>A0A2J6SL39_9HELO</name>
<feature type="compositionally biased region" description="Polar residues" evidence="1">
    <location>
        <begin position="1"/>
        <end position="10"/>
    </location>
</feature>
<dbReference type="STRING" id="1095630.A0A2J6SL39"/>
<keyword evidence="4" id="KW-1185">Reference proteome</keyword>
<dbReference type="Pfam" id="PF06985">
    <property type="entry name" value="HET"/>
    <property type="match status" value="1"/>
</dbReference>
<dbReference type="PANTHER" id="PTHR24148">
    <property type="entry name" value="ANKYRIN REPEAT DOMAIN-CONTAINING PROTEIN 39 HOMOLOG-RELATED"/>
    <property type="match status" value="1"/>
</dbReference>
<dbReference type="GeneID" id="36589817"/>
<dbReference type="InterPro" id="IPR010730">
    <property type="entry name" value="HET"/>
</dbReference>
<dbReference type="InterPro" id="IPR052895">
    <property type="entry name" value="HetReg/Transcr_Mod"/>
</dbReference>
<gene>
    <name evidence="3" type="ORF">K444DRAFT_620590</name>
</gene>
<reference evidence="3 4" key="1">
    <citation type="submission" date="2016-04" db="EMBL/GenBank/DDBJ databases">
        <title>A degradative enzymes factory behind the ericoid mycorrhizal symbiosis.</title>
        <authorList>
            <consortium name="DOE Joint Genome Institute"/>
            <person name="Martino E."/>
            <person name="Morin E."/>
            <person name="Grelet G."/>
            <person name="Kuo A."/>
            <person name="Kohler A."/>
            <person name="Daghino S."/>
            <person name="Barry K."/>
            <person name="Choi C."/>
            <person name="Cichocki N."/>
            <person name="Clum A."/>
            <person name="Copeland A."/>
            <person name="Hainaut M."/>
            <person name="Haridas S."/>
            <person name="Labutti K."/>
            <person name="Lindquist E."/>
            <person name="Lipzen A."/>
            <person name="Khouja H.-R."/>
            <person name="Murat C."/>
            <person name="Ohm R."/>
            <person name="Olson A."/>
            <person name="Spatafora J."/>
            <person name="Veneault-Fourrey C."/>
            <person name="Henrissat B."/>
            <person name="Grigoriev I."/>
            <person name="Martin F."/>
            <person name="Perotto S."/>
        </authorList>
    </citation>
    <scope>NUCLEOTIDE SEQUENCE [LARGE SCALE GENOMIC DNA]</scope>
    <source>
        <strain evidence="3 4">E</strain>
    </source>
</reference>
<evidence type="ECO:0000313" key="3">
    <source>
        <dbReference type="EMBL" id="PMD51488.1"/>
    </source>
</evidence>
<dbReference type="RefSeq" id="XP_024728392.1">
    <property type="nucleotide sequence ID" value="XM_024881740.1"/>
</dbReference>
<feature type="domain" description="Heterokaryon incompatibility" evidence="2">
    <location>
        <begin position="169"/>
        <end position="313"/>
    </location>
</feature>
<proteinExistence type="predicted"/>
<dbReference type="PANTHER" id="PTHR24148:SF73">
    <property type="entry name" value="HET DOMAIN PROTEIN (AFU_ORTHOLOGUE AFUA_8G01020)"/>
    <property type="match status" value="1"/>
</dbReference>
<sequence>MKRTLDSTSEPCLRASGNGDSIPGLVKEGESSPSRCATPRARDAMNCEVAAMMDSGIAIAGRKKLRSAPEEGVSQPSEETIPIASSKDGTKEVGSEACASQVANLSIIHGPSDASLSNFPAEGQFPYQPLDTSKLEIRVITLHPGIRTTPIHCSLTHITTNSKSNKPIYKALSYTWGTAEAPKTISLDGMQVQVRENLWQALYHLRSEEHELTIWIDALCINQNDLQERGSQVSRMSAIYGIAKEVIVWLGPADEDSKLAIDFIEQNFHPSSGPRVKDMPMDELLVGASELELLAIPKIMAREYWHRVWIIQEIFRARLVTVHCGHDTVRWSSLSKFFRYLSRQPAQTEFIKRRGDRQKYESLLEACTSPAKSLTEHRTSQKHCLEDLLKAYKSCRSSDPRDKVYALVGLAQRKLRTDSEPIKKGDDWIVVDYSKPALHIFRSLVLLYENAYLTSMSRWGSRREHVQWMQLLQEVLDLRDYFDSDHAHAKKITEPTGIPYLLGMELEPLEPRIKGNITCGGYRISAAQIVGDFASSPAWSPLTQDYGHILDWHKSIPRIDHSRTAIDSLELTLSYFATNDLERTKKFELSMTSTDLNYSLQVSVVLGKRYCLLIPYPIEQEYEIICFDGSDIALAVIGSAVVGRGVIYDLERKSAEVDRAHFRAAYPDLIEIYFLVRSRNTITLSIDNWVRVVSLAKRPVSK</sequence>
<dbReference type="InParanoid" id="A0A2J6SL39"/>